<accession>X6N004</accession>
<dbReference type="InterPro" id="IPR013783">
    <property type="entry name" value="Ig-like_fold"/>
</dbReference>
<comment type="caution">
    <text evidence="3">The sequence shown here is derived from an EMBL/GenBank/DDBJ whole genome shotgun (WGS) entry which is preliminary data.</text>
</comment>
<evidence type="ECO:0000256" key="2">
    <source>
        <dbReference type="SAM" id="Phobius"/>
    </source>
</evidence>
<dbReference type="Proteomes" id="UP000023152">
    <property type="component" value="Unassembled WGS sequence"/>
</dbReference>
<proteinExistence type="predicted"/>
<protein>
    <recommendedName>
        <fullName evidence="5">Fibronectin type-III domain-containing protein</fullName>
    </recommendedName>
</protein>
<keyword evidence="2" id="KW-0812">Transmembrane</keyword>
<reference evidence="3 4" key="1">
    <citation type="journal article" date="2013" name="Curr. Biol.">
        <title>The Genome of the Foraminiferan Reticulomyxa filosa.</title>
        <authorList>
            <person name="Glockner G."/>
            <person name="Hulsmann N."/>
            <person name="Schleicher M."/>
            <person name="Noegel A.A."/>
            <person name="Eichinger L."/>
            <person name="Gallinger C."/>
            <person name="Pawlowski J."/>
            <person name="Sierra R."/>
            <person name="Euteneuer U."/>
            <person name="Pillet L."/>
            <person name="Moustafa A."/>
            <person name="Platzer M."/>
            <person name="Groth M."/>
            <person name="Szafranski K."/>
            <person name="Schliwa M."/>
        </authorList>
    </citation>
    <scope>NUCLEOTIDE SEQUENCE [LARGE SCALE GENOMIC DNA]</scope>
</reference>
<feature type="transmembrane region" description="Helical" evidence="2">
    <location>
        <begin position="90"/>
        <end position="109"/>
    </location>
</feature>
<name>X6N004_RETFI</name>
<keyword evidence="4" id="KW-1185">Reference proteome</keyword>
<evidence type="ECO:0008006" key="5">
    <source>
        <dbReference type="Google" id="ProtNLM"/>
    </source>
</evidence>
<dbReference type="CDD" id="cd00063">
    <property type="entry name" value="FN3"/>
    <property type="match status" value="1"/>
</dbReference>
<gene>
    <name evidence="3" type="ORF">RFI_18169</name>
</gene>
<dbReference type="EMBL" id="ASPP01014078">
    <property type="protein sequence ID" value="ETO19069.1"/>
    <property type="molecule type" value="Genomic_DNA"/>
</dbReference>
<dbReference type="Gene3D" id="2.60.40.10">
    <property type="entry name" value="Immunoglobulins"/>
    <property type="match status" value="1"/>
</dbReference>
<dbReference type="InterPro" id="IPR003961">
    <property type="entry name" value="FN3_dom"/>
</dbReference>
<evidence type="ECO:0000313" key="4">
    <source>
        <dbReference type="Proteomes" id="UP000023152"/>
    </source>
</evidence>
<keyword evidence="2" id="KW-0472">Membrane</keyword>
<feature type="non-terminal residue" evidence="3">
    <location>
        <position position="1"/>
    </location>
</feature>
<evidence type="ECO:0000256" key="1">
    <source>
        <dbReference type="SAM" id="MobiDB-lite"/>
    </source>
</evidence>
<dbReference type="SUPFAM" id="SSF49265">
    <property type="entry name" value="Fibronectin type III"/>
    <property type="match status" value="1"/>
</dbReference>
<keyword evidence="2" id="KW-1133">Transmembrane helix</keyword>
<feature type="compositionally biased region" description="Basic residues" evidence="1">
    <location>
        <begin position="31"/>
        <end position="43"/>
    </location>
</feature>
<dbReference type="AlphaFoldDB" id="X6N004"/>
<dbReference type="InterPro" id="IPR036116">
    <property type="entry name" value="FN3_sf"/>
</dbReference>
<feature type="compositionally biased region" description="Acidic residues" evidence="1">
    <location>
        <begin position="1"/>
        <end position="10"/>
    </location>
</feature>
<organism evidence="3 4">
    <name type="scientific">Reticulomyxa filosa</name>
    <dbReference type="NCBI Taxonomy" id="46433"/>
    <lineage>
        <taxon>Eukaryota</taxon>
        <taxon>Sar</taxon>
        <taxon>Rhizaria</taxon>
        <taxon>Retaria</taxon>
        <taxon>Foraminifera</taxon>
        <taxon>Monothalamids</taxon>
        <taxon>Reticulomyxidae</taxon>
        <taxon>Reticulomyxa</taxon>
    </lineage>
</organism>
<feature type="region of interest" description="Disordered" evidence="1">
    <location>
        <begin position="1"/>
        <end position="48"/>
    </location>
</feature>
<sequence length="248" mass="29480">EEEEEDEATEETTTIDRQRNSIKRSASQKNKDKRKRKSKKKRKSEWLTSQKIDASKKKEFTIKYLNYSSSYQIRVRGYNHFGWSKFSAPILANTSSLGLLIYTYIFFFLRIRNRYICICMYIVLGFKSHGPISENIKISENKKYVKYQNETGKVICDYEVDLRTINDKYFIWEIVCWKIGVHGTSIGFLKGSLKKYRHSYNWNAPLGSTSNEFALSFTLNSKYLHYYPNGPFKKKRQTFYFINLFFCI</sequence>
<evidence type="ECO:0000313" key="3">
    <source>
        <dbReference type="EMBL" id="ETO19069.1"/>
    </source>
</evidence>